<dbReference type="InterPro" id="IPR013341">
    <property type="entry name" value="Mandelate_racemase_N_dom"/>
</dbReference>
<evidence type="ECO:0000313" key="3">
    <source>
        <dbReference type="EMBL" id="MBM3226826.1"/>
    </source>
</evidence>
<dbReference type="PANTHER" id="PTHR48080:SF2">
    <property type="entry name" value="D-GALACTONATE DEHYDRATASE"/>
    <property type="match status" value="1"/>
</dbReference>
<dbReference type="Pfam" id="PF02746">
    <property type="entry name" value="MR_MLE_N"/>
    <property type="match status" value="1"/>
</dbReference>
<proteinExistence type="predicted"/>
<feature type="non-terminal residue" evidence="3">
    <location>
        <position position="180"/>
    </location>
</feature>
<dbReference type="Gene3D" id="3.20.20.120">
    <property type="entry name" value="Enolase-like C-terminal domain"/>
    <property type="match status" value="1"/>
</dbReference>
<name>A0A937W894_UNCTE</name>
<keyword evidence="1" id="KW-0456">Lyase</keyword>
<evidence type="ECO:0000259" key="2">
    <source>
        <dbReference type="Pfam" id="PF02746"/>
    </source>
</evidence>
<dbReference type="PROSITE" id="PS00908">
    <property type="entry name" value="MR_MLE_1"/>
    <property type="match status" value="1"/>
</dbReference>
<dbReference type="InterPro" id="IPR018110">
    <property type="entry name" value="Mandel_Rmase/mucon_lact_enz_CS"/>
</dbReference>
<feature type="domain" description="Mandelate racemase/muconate lactonizing enzyme N-terminal" evidence="2">
    <location>
        <begin position="14"/>
        <end position="139"/>
    </location>
</feature>
<comment type="caution">
    <text evidence="3">The sequence shown here is derived from an EMBL/GenBank/DDBJ whole genome shotgun (WGS) entry which is preliminary data.</text>
</comment>
<reference evidence="3" key="1">
    <citation type="submission" date="2019-03" db="EMBL/GenBank/DDBJ databases">
        <title>Lake Tanganyika Metagenome-Assembled Genomes (MAGs).</title>
        <authorList>
            <person name="Tran P."/>
        </authorList>
    </citation>
    <scope>NUCLEOTIDE SEQUENCE</scope>
    <source>
        <strain evidence="3">K_DeepCast_65m_m2_066</strain>
    </source>
</reference>
<evidence type="ECO:0000256" key="1">
    <source>
        <dbReference type="ARBA" id="ARBA00023239"/>
    </source>
</evidence>
<protein>
    <recommendedName>
        <fullName evidence="2">Mandelate racemase/muconate lactonizing enzyme N-terminal domain-containing protein</fullName>
    </recommendedName>
</protein>
<dbReference type="GO" id="GO:0009063">
    <property type="term" value="P:amino acid catabolic process"/>
    <property type="evidence" value="ECO:0007669"/>
    <property type="project" value="InterPro"/>
</dbReference>
<dbReference type="InterPro" id="IPR034593">
    <property type="entry name" value="DgoD-like"/>
</dbReference>
<dbReference type="InterPro" id="IPR029017">
    <property type="entry name" value="Enolase-like_N"/>
</dbReference>
<evidence type="ECO:0000313" key="4">
    <source>
        <dbReference type="Proteomes" id="UP000712673"/>
    </source>
</evidence>
<dbReference type="Gene3D" id="3.30.390.10">
    <property type="entry name" value="Enolase-like, N-terminal domain"/>
    <property type="match status" value="1"/>
</dbReference>
<dbReference type="SUPFAM" id="SSF51604">
    <property type="entry name" value="Enolase C-terminal domain-like"/>
    <property type="match status" value="1"/>
</dbReference>
<dbReference type="InterPro" id="IPR036849">
    <property type="entry name" value="Enolase-like_C_sf"/>
</dbReference>
<sequence>MHITNITAYPLSITRAAPSWTAHEISTDATLILIEVQTDAGVCGYGEVQGGPLPLICRLIEQFGEVIRGMDALAQTDVWERLFALTSPRPGWMRGQDGLPPPLPRGQRPQAMAALGGIDIALWDIKGKAANLPVYRLLGGSCARVFTYATGGYYLEGAPLEACAEELGGFVAAGYRAVKM</sequence>
<dbReference type="AlphaFoldDB" id="A0A937W894"/>
<dbReference type="GO" id="GO:0016829">
    <property type="term" value="F:lyase activity"/>
    <property type="evidence" value="ECO:0007669"/>
    <property type="project" value="UniProtKB-KW"/>
</dbReference>
<accession>A0A937W894</accession>
<organism evidence="3 4">
    <name type="scientific">Tectimicrobiota bacterium</name>
    <dbReference type="NCBI Taxonomy" id="2528274"/>
    <lineage>
        <taxon>Bacteria</taxon>
        <taxon>Pseudomonadati</taxon>
        <taxon>Nitrospinota/Tectimicrobiota group</taxon>
        <taxon>Candidatus Tectimicrobiota</taxon>
    </lineage>
</organism>
<dbReference type="Proteomes" id="UP000712673">
    <property type="component" value="Unassembled WGS sequence"/>
</dbReference>
<dbReference type="SUPFAM" id="SSF54826">
    <property type="entry name" value="Enolase N-terminal domain-like"/>
    <property type="match status" value="1"/>
</dbReference>
<dbReference type="EMBL" id="VGLS01001066">
    <property type="protein sequence ID" value="MBM3226826.1"/>
    <property type="molecule type" value="Genomic_DNA"/>
</dbReference>
<dbReference type="PANTHER" id="PTHR48080">
    <property type="entry name" value="D-GALACTONATE DEHYDRATASE-RELATED"/>
    <property type="match status" value="1"/>
</dbReference>
<gene>
    <name evidence="3" type="ORF">FJZ47_23930</name>
</gene>